<dbReference type="RefSeq" id="WP_153482035.1">
    <property type="nucleotide sequence ID" value="NZ_VWNA01000001.1"/>
</dbReference>
<dbReference type="PANTHER" id="PTHR33387:SF3">
    <property type="entry name" value="DUF985 DOMAIN-CONTAINING PROTEIN"/>
    <property type="match status" value="1"/>
</dbReference>
<name>A0A6A7Y7E7_9HYPH</name>
<organism evidence="3 4">
    <name type="scientific">Segnochrobactrum spirostomi</name>
    <dbReference type="NCBI Taxonomy" id="2608987"/>
    <lineage>
        <taxon>Bacteria</taxon>
        <taxon>Pseudomonadati</taxon>
        <taxon>Pseudomonadota</taxon>
        <taxon>Alphaproteobacteria</taxon>
        <taxon>Hyphomicrobiales</taxon>
        <taxon>Segnochrobactraceae</taxon>
        <taxon>Segnochrobactrum</taxon>
    </lineage>
</organism>
<reference evidence="3 4" key="1">
    <citation type="submission" date="2019-09" db="EMBL/GenBank/DDBJ databases">
        <title>Segnochrobactrum spirostomi gen. nov., sp. nov., isolated from the ciliate Spirostomum cf. yagiui and description of a novel family, Segnochrobactraceae fam. nov. within the order Rhizobiales of the class Alphaproteobacteria.</title>
        <authorList>
            <person name="Akter S."/>
            <person name="Shazib S.U.A."/>
            <person name="Shin M.K."/>
        </authorList>
    </citation>
    <scope>NUCLEOTIDE SEQUENCE [LARGE SCALE GENOMIC DNA]</scope>
    <source>
        <strain evidence="3 4">Sp-1</strain>
    </source>
</reference>
<gene>
    <name evidence="3" type="ORF">F0357_12515</name>
</gene>
<comment type="caution">
    <text evidence="3">The sequence shown here is derived from an EMBL/GenBank/DDBJ whole genome shotgun (WGS) entry which is preliminary data.</text>
</comment>
<dbReference type="InterPro" id="IPR039935">
    <property type="entry name" value="YML079W-like"/>
</dbReference>
<feature type="region of interest" description="Disordered" evidence="1">
    <location>
        <begin position="105"/>
        <end position="139"/>
    </location>
</feature>
<protein>
    <submittedName>
        <fullName evidence="3">Cupin domain-containing protein</fullName>
    </submittedName>
</protein>
<dbReference type="Gene3D" id="2.60.120.10">
    <property type="entry name" value="Jelly Rolls"/>
    <property type="match status" value="1"/>
</dbReference>
<dbReference type="SUPFAM" id="SSF51182">
    <property type="entry name" value="RmlC-like cupins"/>
    <property type="match status" value="1"/>
</dbReference>
<dbReference type="InterPro" id="IPR009327">
    <property type="entry name" value="Cupin_DUF985"/>
</dbReference>
<evidence type="ECO:0000313" key="3">
    <source>
        <dbReference type="EMBL" id="MQT13449.1"/>
    </source>
</evidence>
<dbReference type="EMBL" id="VWNA01000001">
    <property type="protein sequence ID" value="MQT13449.1"/>
    <property type="molecule type" value="Genomic_DNA"/>
</dbReference>
<keyword evidence="4" id="KW-1185">Reference proteome</keyword>
<evidence type="ECO:0000259" key="2">
    <source>
        <dbReference type="Pfam" id="PF06172"/>
    </source>
</evidence>
<proteinExistence type="predicted"/>
<accession>A0A6A7Y7E7</accession>
<sequence>MSGDPADDPSRSGYPRAGDGLGGHADLSELSAESVIRLLGLQRHPEGGWYCETFRDPVEIDGRAASTAIYFLLAAGERSHWHRVDAVEIWHWHAGAPLLLEIADETRDDQTRDDQTRDDQTRADRLTLGPALGRGERPQGIVPRSAWQAARSLGPWTLVGCTVAPGFRFEGFELAAPGWAPPGFEAG</sequence>
<dbReference type="Proteomes" id="UP000332515">
    <property type="component" value="Unassembled WGS sequence"/>
</dbReference>
<feature type="region of interest" description="Disordered" evidence="1">
    <location>
        <begin position="1"/>
        <end position="22"/>
    </location>
</feature>
<dbReference type="PANTHER" id="PTHR33387">
    <property type="entry name" value="RMLC-LIKE JELLY ROLL FOLD PROTEIN"/>
    <property type="match status" value="1"/>
</dbReference>
<feature type="compositionally biased region" description="Basic and acidic residues" evidence="1">
    <location>
        <begin position="105"/>
        <end position="125"/>
    </location>
</feature>
<feature type="domain" description="DUF985" evidence="2">
    <location>
        <begin position="34"/>
        <end position="175"/>
    </location>
</feature>
<evidence type="ECO:0000313" key="4">
    <source>
        <dbReference type="Proteomes" id="UP000332515"/>
    </source>
</evidence>
<dbReference type="AlphaFoldDB" id="A0A6A7Y7E7"/>
<dbReference type="InterPro" id="IPR014710">
    <property type="entry name" value="RmlC-like_jellyroll"/>
</dbReference>
<dbReference type="InterPro" id="IPR011051">
    <property type="entry name" value="RmlC_Cupin_sf"/>
</dbReference>
<dbReference type="Pfam" id="PF06172">
    <property type="entry name" value="Cupin_5"/>
    <property type="match status" value="1"/>
</dbReference>
<evidence type="ECO:0000256" key="1">
    <source>
        <dbReference type="SAM" id="MobiDB-lite"/>
    </source>
</evidence>
<dbReference type="CDD" id="cd06121">
    <property type="entry name" value="cupin_YML079wp"/>
    <property type="match status" value="1"/>
</dbReference>